<keyword evidence="3" id="KW-1185">Reference proteome</keyword>
<comment type="caution">
    <text evidence="2">The sequence shown here is derived from an EMBL/GenBank/DDBJ whole genome shotgun (WGS) entry which is preliminary data.</text>
</comment>
<dbReference type="Proteomes" id="UP001596025">
    <property type="component" value="Unassembled WGS sequence"/>
</dbReference>
<evidence type="ECO:0000313" key="2">
    <source>
        <dbReference type="EMBL" id="MFC4694758.1"/>
    </source>
</evidence>
<dbReference type="RefSeq" id="WP_387990381.1">
    <property type="nucleotide sequence ID" value="NZ_JBHSGR010000016.1"/>
</dbReference>
<feature type="region of interest" description="Disordered" evidence="1">
    <location>
        <begin position="64"/>
        <end position="91"/>
    </location>
</feature>
<evidence type="ECO:0000256" key="1">
    <source>
        <dbReference type="SAM" id="MobiDB-lite"/>
    </source>
</evidence>
<sequence>MVTTAIPCHRGGVRPEVLETPFRAFAVGYVAEEVRTGTGHRLCSIGWPPARELVQRLLSTSSRRGRRRWSVPPGAPARSCRPGTRLTCGPA</sequence>
<accession>A0ABV9LKQ9</accession>
<protein>
    <submittedName>
        <fullName evidence="2">Uncharacterized protein</fullName>
    </submittedName>
</protein>
<evidence type="ECO:0000313" key="3">
    <source>
        <dbReference type="Proteomes" id="UP001596025"/>
    </source>
</evidence>
<gene>
    <name evidence="2" type="ORF">ACFO3M_15275</name>
</gene>
<organism evidence="2 3">
    <name type="scientific">Geodermatophilus arenarius</name>
    <dbReference type="NCBI Taxonomy" id="1137990"/>
    <lineage>
        <taxon>Bacteria</taxon>
        <taxon>Bacillati</taxon>
        <taxon>Actinomycetota</taxon>
        <taxon>Actinomycetes</taxon>
        <taxon>Geodermatophilales</taxon>
        <taxon>Geodermatophilaceae</taxon>
        <taxon>Geodermatophilus</taxon>
    </lineage>
</organism>
<name>A0ABV9LKQ9_9ACTN</name>
<reference evidence="3" key="1">
    <citation type="journal article" date="2019" name="Int. J. Syst. Evol. Microbiol.">
        <title>The Global Catalogue of Microorganisms (GCM) 10K type strain sequencing project: providing services to taxonomists for standard genome sequencing and annotation.</title>
        <authorList>
            <consortium name="The Broad Institute Genomics Platform"/>
            <consortium name="The Broad Institute Genome Sequencing Center for Infectious Disease"/>
            <person name="Wu L."/>
            <person name="Ma J."/>
        </authorList>
    </citation>
    <scope>NUCLEOTIDE SEQUENCE [LARGE SCALE GENOMIC DNA]</scope>
    <source>
        <strain evidence="3">CCUG 62763</strain>
    </source>
</reference>
<proteinExistence type="predicted"/>
<dbReference type="EMBL" id="JBHSGR010000016">
    <property type="protein sequence ID" value="MFC4694758.1"/>
    <property type="molecule type" value="Genomic_DNA"/>
</dbReference>